<evidence type="ECO:0000256" key="2">
    <source>
        <dbReference type="ARBA" id="ARBA00022768"/>
    </source>
</evidence>
<dbReference type="STRING" id="2018661.A0A2A2LMS1"/>
<dbReference type="InterPro" id="IPR009001">
    <property type="entry name" value="Transl_elong_EF1A/Init_IF2_C"/>
</dbReference>
<name>A0A2A2LMS1_9BILA</name>
<dbReference type="PANTHER" id="PTHR13228:SF3">
    <property type="entry name" value="CONSERVED OLIGOMERIC GOLGI COMPLEX SUBUNIT 5"/>
    <property type="match status" value="1"/>
</dbReference>
<gene>
    <name evidence="6" type="ORF">WR25_18595</name>
</gene>
<keyword evidence="3" id="KW-0648">Protein biosynthesis</keyword>
<dbReference type="InterPro" id="IPR009000">
    <property type="entry name" value="Transl_B-barrel_sf"/>
</dbReference>
<dbReference type="Proteomes" id="UP000218231">
    <property type="component" value="Unassembled WGS sequence"/>
</dbReference>
<keyword evidence="1" id="KW-0547">Nucleotide-binding</keyword>
<dbReference type="Gene3D" id="2.40.30.10">
    <property type="entry name" value="Translation factors"/>
    <property type="match status" value="2"/>
</dbReference>
<dbReference type="GO" id="GO:0005525">
    <property type="term" value="F:GTP binding"/>
    <property type="evidence" value="ECO:0007669"/>
    <property type="project" value="UniProtKB-KW"/>
</dbReference>
<dbReference type="InterPro" id="IPR019465">
    <property type="entry name" value="Cog5"/>
</dbReference>
<comment type="caution">
    <text evidence="6">The sequence shown here is derived from an EMBL/GenBank/DDBJ whole genome shotgun (WGS) entry which is preliminary data.</text>
</comment>
<reference evidence="6 7" key="1">
    <citation type="journal article" date="2017" name="Curr. Biol.">
        <title>Genome architecture and evolution of a unichromosomal asexual nematode.</title>
        <authorList>
            <person name="Fradin H."/>
            <person name="Zegar C."/>
            <person name="Gutwein M."/>
            <person name="Lucas J."/>
            <person name="Kovtun M."/>
            <person name="Corcoran D."/>
            <person name="Baugh L.R."/>
            <person name="Kiontke K."/>
            <person name="Gunsalus K."/>
            <person name="Fitch D.H."/>
            <person name="Piano F."/>
        </authorList>
    </citation>
    <scope>NUCLEOTIDE SEQUENCE [LARGE SCALE GENOMIC DNA]</scope>
    <source>
        <strain evidence="6">PF1309</strain>
    </source>
</reference>
<dbReference type="GO" id="GO:0006891">
    <property type="term" value="P:intra-Golgi vesicle-mediated transport"/>
    <property type="evidence" value="ECO:0007669"/>
    <property type="project" value="InterPro"/>
</dbReference>
<keyword evidence="2" id="KW-0251">Elongation factor</keyword>
<dbReference type="OrthoDB" id="18786at2759"/>
<dbReference type="Pfam" id="PF03143">
    <property type="entry name" value="GTP_EFTU_D3"/>
    <property type="match status" value="1"/>
</dbReference>
<feature type="domain" description="Translation elongation factor EFTu/EF1A C-terminal" evidence="5">
    <location>
        <begin position="86"/>
        <end position="171"/>
    </location>
</feature>
<evidence type="ECO:0000256" key="4">
    <source>
        <dbReference type="ARBA" id="ARBA00023134"/>
    </source>
</evidence>
<evidence type="ECO:0000259" key="5">
    <source>
        <dbReference type="Pfam" id="PF03143"/>
    </source>
</evidence>
<proteinExistence type="predicted"/>
<evidence type="ECO:0000313" key="6">
    <source>
        <dbReference type="EMBL" id="PAV87450.1"/>
    </source>
</evidence>
<sequence length="846" mass="94532">MTALDAIPEPKREENEAVIMPIASRTPITGRGTVVVGTLESGILKKGDKVEIKGDGKTIQSTASDMQVFNKSVKEVGMWLGSIGAITMSNHLKAEIYLLSEEENGRRTGIKTGFTDKMFLSTWDQVGRFELNQEMLMPGEFTTATVLLMKEMPMKKGMTFTLRAEGKNTVAREMKTAEDELEDYIWGKTNAEAYLHRIASGEQGDAEGLLSRVNQINETLNRQLRKGVEENLPRLLEQTSALESLHMAQKRVHTEMNSLYDTCDGFGKTMQRLLDVYKSQSKQAETLVALRHLLTDANRCLELMSLFEKRNELVKRSEMVCEMRGIVDDNPELLKISWIKDTVTTKLKAAENEVRQAAAADLRRALISLNSSLVSSSMKALANLGLLEAELEVQLSSSAAEVDKKLTELANSKEAADSNSRAVAQVANYIHSAIEQFTLLGSEYLAKFVDKLARVLRARVPHDAPYASRLVQHICRLVSSRSDGSLSALSEALRPVRAALLNAAFNRLTAIVNQQQFPETSVTIFADVLSAAMEEELKKVEWDVELTNEMSANVRKCLDLVSKKFEAQMQFDTEEFLIGDRILSSQLLTYSLMQASQALCSKWPHHCATLAQMLDRSLRKVIEVIQKSVSTILSSMHNEKIGERDPSPYMQELIAYLSCVAVHFSHISSVISSSARLPEFVDLVIDLYLLSASIYRPYNDNVRRQFHNDLIKLLNAVLSIAESGKYGDGSAICELFTENWLHECELRAKPQNLQNHHSSPPSPAWLPIQLLISNSPQTLVSPHTSVEWTVKEYTEWCSSHSEMEILAFLNGLLTSYTSSVISRGESEFVPHYPLITDIIKTAMGQE</sequence>
<dbReference type="SUPFAM" id="SSF50465">
    <property type="entry name" value="EF-Tu/eEF-1alpha/eIF2-gamma C-terminal domain"/>
    <property type="match status" value="1"/>
</dbReference>
<evidence type="ECO:0000256" key="1">
    <source>
        <dbReference type="ARBA" id="ARBA00022741"/>
    </source>
</evidence>
<organism evidence="6 7">
    <name type="scientific">Diploscapter pachys</name>
    <dbReference type="NCBI Taxonomy" id="2018661"/>
    <lineage>
        <taxon>Eukaryota</taxon>
        <taxon>Metazoa</taxon>
        <taxon>Ecdysozoa</taxon>
        <taxon>Nematoda</taxon>
        <taxon>Chromadorea</taxon>
        <taxon>Rhabditida</taxon>
        <taxon>Rhabditina</taxon>
        <taxon>Rhabditomorpha</taxon>
        <taxon>Rhabditoidea</taxon>
        <taxon>Rhabditidae</taxon>
        <taxon>Diploscapter</taxon>
    </lineage>
</organism>
<dbReference type="SUPFAM" id="SSF50447">
    <property type="entry name" value="Translation proteins"/>
    <property type="match status" value="1"/>
</dbReference>
<dbReference type="EMBL" id="LIAE01006566">
    <property type="protein sequence ID" value="PAV87450.1"/>
    <property type="molecule type" value="Genomic_DNA"/>
</dbReference>
<dbReference type="GO" id="GO:0017119">
    <property type="term" value="C:Golgi transport complex"/>
    <property type="evidence" value="ECO:0007669"/>
    <property type="project" value="InterPro"/>
</dbReference>
<keyword evidence="7" id="KW-1185">Reference proteome</keyword>
<accession>A0A2A2LMS1</accession>
<protein>
    <recommendedName>
        <fullName evidence="5">Translation elongation factor EFTu/EF1A C-terminal domain-containing protein</fullName>
    </recommendedName>
</protein>
<dbReference type="GO" id="GO:0003746">
    <property type="term" value="F:translation elongation factor activity"/>
    <property type="evidence" value="ECO:0007669"/>
    <property type="project" value="UniProtKB-KW"/>
</dbReference>
<dbReference type="AlphaFoldDB" id="A0A2A2LMS1"/>
<dbReference type="PANTHER" id="PTHR13228">
    <property type="entry name" value="CONSERVED OLIGOMERIC GOLGI COMPLEX COMPONENT 5"/>
    <property type="match status" value="1"/>
</dbReference>
<evidence type="ECO:0000313" key="7">
    <source>
        <dbReference type="Proteomes" id="UP000218231"/>
    </source>
</evidence>
<keyword evidence="4" id="KW-0342">GTP-binding</keyword>
<evidence type="ECO:0000256" key="3">
    <source>
        <dbReference type="ARBA" id="ARBA00022917"/>
    </source>
</evidence>
<dbReference type="InterPro" id="IPR004160">
    <property type="entry name" value="Transl_elong_EFTu/EF1A_C"/>
</dbReference>